<comment type="caution">
    <text evidence="1">The sequence shown here is derived from an EMBL/GenBank/DDBJ whole genome shotgun (WGS) entry which is preliminary data.</text>
</comment>
<protein>
    <submittedName>
        <fullName evidence="1">Uncharacterized protein</fullName>
    </submittedName>
</protein>
<name>A0A448X9X7_9PLAT</name>
<proteinExistence type="predicted"/>
<accession>A0A448X9X7</accession>
<keyword evidence="2" id="KW-1185">Reference proteome</keyword>
<dbReference type="AlphaFoldDB" id="A0A448X9X7"/>
<evidence type="ECO:0000313" key="1">
    <source>
        <dbReference type="EMBL" id="VEL31857.1"/>
    </source>
</evidence>
<feature type="non-terminal residue" evidence="1">
    <location>
        <position position="98"/>
    </location>
</feature>
<evidence type="ECO:0000313" key="2">
    <source>
        <dbReference type="Proteomes" id="UP000784294"/>
    </source>
</evidence>
<gene>
    <name evidence="1" type="ORF">PXEA_LOCUS25297</name>
</gene>
<sequence length="98" mass="11252">MWPATKITQLAYAMHLATSLLVKAKDHATSVSMRRQARSPLWADKSIRKAGWTEKIRIRFSFRWSQLTTAGVWIKGPTEMGLMPLGRVERQRVEKLVS</sequence>
<dbReference type="Proteomes" id="UP000784294">
    <property type="component" value="Unassembled WGS sequence"/>
</dbReference>
<dbReference type="EMBL" id="CAAALY010127317">
    <property type="protein sequence ID" value="VEL31857.1"/>
    <property type="molecule type" value="Genomic_DNA"/>
</dbReference>
<reference evidence="1" key="1">
    <citation type="submission" date="2018-11" db="EMBL/GenBank/DDBJ databases">
        <authorList>
            <consortium name="Pathogen Informatics"/>
        </authorList>
    </citation>
    <scope>NUCLEOTIDE SEQUENCE</scope>
</reference>
<organism evidence="1 2">
    <name type="scientific">Protopolystoma xenopodis</name>
    <dbReference type="NCBI Taxonomy" id="117903"/>
    <lineage>
        <taxon>Eukaryota</taxon>
        <taxon>Metazoa</taxon>
        <taxon>Spiralia</taxon>
        <taxon>Lophotrochozoa</taxon>
        <taxon>Platyhelminthes</taxon>
        <taxon>Monogenea</taxon>
        <taxon>Polyopisthocotylea</taxon>
        <taxon>Polystomatidea</taxon>
        <taxon>Polystomatidae</taxon>
        <taxon>Protopolystoma</taxon>
    </lineage>
</organism>